<protein>
    <submittedName>
        <fullName evidence="2">Uncharacterized protein</fullName>
    </submittedName>
</protein>
<dbReference type="RefSeq" id="WP_144852967.1">
    <property type="nucleotide sequence ID" value="NZ_VMRJ01000008.1"/>
</dbReference>
<reference evidence="2 3" key="1">
    <citation type="submission" date="2019-07" db="EMBL/GenBank/DDBJ databases">
        <title>Hymenobacter sp. straun FUR1 Genome sequencing and assembly.</title>
        <authorList>
            <person name="Chhetri G."/>
        </authorList>
    </citation>
    <scope>NUCLEOTIDE SEQUENCE [LARGE SCALE GENOMIC DNA]</scope>
    <source>
        <strain evidence="2 3">Fur1</strain>
    </source>
</reference>
<feature type="region of interest" description="Disordered" evidence="1">
    <location>
        <begin position="1"/>
        <end position="24"/>
    </location>
</feature>
<dbReference type="AlphaFoldDB" id="A0A558BK67"/>
<keyword evidence="3" id="KW-1185">Reference proteome</keyword>
<sequence>MKTSPFFRLSPPATESPAAKPVRYPYHDDDACPIGQEVKRSGEWRPYKPTRLADTRVRCSQCIELGYSVAR</sequence>
<accession>A0A558BK67</accession>
<dbReference type="EMBL" id="VMRJ01000008">
    <property type="protein sequence ID" value="TVT36886.1"/>
    <property type="molecule type" value="Genomic_DNA"/>
</dbReference>
<dbReference type="OrthoDB" id="884698at2"/>
<evidence type="ECO:0000256" key="1">
    <source>
        <dbReference type="SAM" id="MobiDB-lite"/>
    </source>
</evidence>
<comment type="caution">
    <text evidence="2">The sequence shown here is derived from an EMBL/GenBank/DDBJ whole genome shotgun (WGS) entry which is preliminary data.</text>
</comment>
<evidence type="ECO:0000313" key="2">
    <source>
        <dbReference type="EMBL" id="TVT36886.1"/>
    </source>
</evidence>
<name>A0A558BK67_9BACT</name>
<organism evidence="2 3">
    <name type="scientific">Hymenobacter setariae</name>
    <dbReference type="NCBI Taxonomy" id="2594794"/>
    <lineage>
        <taxon>Bacteria</taxon>
        <taxon>Pseudomonadati</taxon>
        <taxon>Bacteroidota</taxon>
        <taxon>Cytophagia</taxon>
        <taxon>Cytophagales</taxon>
        <taxon>Hymenobacteraceae</taxon>
        <taxon>Hymenobacter</taxon>
    </lineage>
</organism>
<proteinExistence type="predicted"/>
<gene>
    <name evidence="2" type="ORF">FNT36_23745</name>
</gene>
<evidence type="ECO:0000313" key="3">
    <source>
        <dbReference type="Proteomes" id="UP000317624"/>
    </source>
</evidence>
<dbReference type="Proteomes" id="UP000317624">
    <property type="component" value="Unassembled WGS sequence"/>
</dbReference>